<dbReference type="PANTHER" id="PTHR36766">
    <property type="entry name" value="PLANT BROAD-SPECTRUM MILDEW RESISTANCE PROTEIN RPW8"/>
    <property type="match status" value="1"/>
</dbReference>
<feature type="non-terminal residue" evidence="7">
    <location>
        <position position="338"/>
    </location>
</feature>
<dbReference type="InterPro" id="IPR027417">
    <property type="entry name" value="P-loop_NTPase"/>
</dbReference>
<dbReference type="PANTHER" id="PTHR36766:SF45">
    <property type="entry name" value="NB-ARC DOMAIN-CONTAINING PROTEIN"/>
    <property type="match status" value="1"/>
</dbReference>
<dbReference type="InterPro" id="IPR002182">
    <property type="entry name" value="NB-ARC"/>
</dbReference>
<evidence type="ECO:0000256" key="2">
    <source>
        <dbReference type="ARBA" id="ARBA00022741"/>
    </source>
</evidence>
<proteinExistence type="predicted"/>
<keyword evidence="4" id="KW-0067">ATP-binding</keyword>
<evidence type="ECO:0000256" key="4">
    <source>
        <dbReference type="ARBA" id="ARBA00022840"/>
    </source>
</evidence>
<accession>A0A067DZI8</accession>
<dbReference type="GO" id="GO:0006952">
    <property type="term" value="P:defense response"/>
    <property type="evidence" value="ECO:0007669"/>
    <property type="project" value="UniProtKB-KW"/>
</dbReference>
<sequence length="338" mass="38507">MVDAIVSPLLEQLISISLEEAREQMKLVVGIDNEVAKLKHNFLAIQAVLVDAEQRQFKEETVRLWLDQLKDVSYYMGDVLDEWNTARLKLRIEGVDALVPQRKVCSFLPAASCFGFSQTFQRRDIAVKIKAINGKLDDIAKQKDMYNFNVIRSTENSERIQSTSLIDVSEIRGRDEEKSSLKSKLLCESSEEIINDIQIITIVGMGGIGKTTLAQFAYNDSDVFEYFDKRMWVCVSDPFDELRIAKAIIEALEGFVPTVGELNSLLESIRASLVGKKFLLILDDMWTDDYSKWEPFHYCLKNGVRGSKILVTTRKETVARMMESIHVISIKELSEQEC</sequence>
<dbReference type="AlphaFoldDB" id="A0A067DZI8"/>
<evidence type="ECO:0008006" key="9">
    <source>
        <dbReference type="Google" id="ProtNLM"/>
    </source>
</evidence>
<dbReference type="Gene3D" id="1.20.5.4130">
    <property type="match status" value="1"/>
</dbReference>
<dbReference type="GO" id="GO:0043531">
    <property type="term" value="F:ADP binding"/>
    <property type="evidence" value="ECO:0007669"/>
    <property type="project" value="InterPro"/>
</dbReference>
<keyword evidence="1" id="KW-0677">Repeat</keyword>
<feature type="domain" description="NB-ARC" evidence="5">
    <location>
        <begin position="195"/>
        <end position="338"/>
    </location>
</feature>
<keyword evidence="8" id="KW-1185">Reference proteome</keyword>
<dbReference type="InterPro" id="IPR041118">
    <property type="entry name" value="Rx_N"/>
</dbReference>
<reference evidence="7 8" key="1">
    <citation type="submission" date="2014-04" db="EMBL/GenBank/DDBJ databases">
        <authorList>
            <consortium name="International Citrus Genome Consortium"/>
            <person name="Gmitter F."/>
            <person name="Chen C."/>
            <person name="Farmerie W."/>
            <person name="Harkins T."/>
            <person name="Desany B."/>
            <person name="Mohiuddin M."/>
            <person name="Kodira C."/>
            <person name="Borodovsky M."/>
            <person name="Lomsadze A."/>
            <person name="Burns P."/>
            <person name="Jenkins J."/>
            <person name="Prochnik S."/>
            <person name="Shu S."/>
            <person name="Chapman J."/>
            <person name="Pitluck S."/>
            <person name="Schmutz J."/>
            <person name="Rokhsar D."/>
        </authorList>
    </citation>
    <scope>NUCLEOTIDE SEQUENCE</scope>
</reference>
<dbReference type="PRINTS" id="PR00364">
    <property type="entry name" value="DISEASERSIST"/>
</dbReference>
<name>A0A067DZI8_CITSI</name>
<dbReference type="EMBL" id="KK785193">
    <property type="protein sequence ID" value="KDO47035.1"/>
    <property type="molecule type" value="Genomic_DNA"/>
</dbReference>
<evidence type="ECO:0000256" key="1">
    <source>
        <dbReference type="ARBA" id="ARBA00022737"/>
    </source>
</evidence>
<organism evidence="7 8">
    <name type="scientific">Citrus sinensis</name>
    <name type="common">Sweet orange</name>
    <name type="synonym">Citrus aurantium var. sinensis</name>
    <dbReference type="NCBI Taxonomy" id="2711"/>
    <lineage>
        <taxon>Eukaryota</taxon>
        <taxon>Viridiplantae</taxon>
        <taxon>Streptophyta</taxon>
        <taxon>Embryophyta</taxon>
        <taxon>Tracheophyta</taxon>
        <taxon>Spermatophyta</taxon>
        <taxon>Magnoliopsida</taxon>
        <taxon>eudicotyledons</taxon>
        <taxon>Gunneridae</taxon>
        <taxon>Pentapetalae</taxon>
        <taxon>rosids</taxon>
        <taxon>malvids</taxon>
        <taxon>Sapindales</taxon>
        <taxon>Rutaceae</taxon>
        <taxon>Aurantioideae</taxon>
        <taxon>Citrus</taxon>
    </lineage>
</organism>
<evidence type="ECO:0000313" key="7">
    <source>
        <dbReference type="EMBL" id="KDO47035.1"/>
    </source>
</evidence>
<dbReference type="Pfam" id="PF00931">
    <property type="entry name" value="NB-ARC"/>
    <property type="match status" value="1"/>
</dbReference>
<gene>
    <name evidence="7" type="ORF">CISIN_1g0058602mg</name>
</gene>
<evidence type="ECO:0000259" key="5">
    <source>
        <dbReference type="Pfam" id="PF00931"/>
    </source>
</evidence>
<evidence type="ECO:0000259" key="6">
    <source>
        <dbReference type="Pfam" id="PF18052"/>
    </source>
</evidence>
<evidence type="ECO:0000313" key="8">
    <source>
        <dbReference type="Proteomes" id="UP000027120"/>
    </source>
</evidence>
<keyword evidence="2" id="KW-0547">Nucleotide-binding</keyword>
<dbReference type="GO" id="GO:0005524">
    <property type="term" value="F:ATP binding"/>
    <property type="evidence" value="ECO:0007669"/>
    <property type="project" value="UniProtKB-KW"/>
</dbReference>
<dbReference type="Pfam" id="PF18052">
    <property type="entry name" value="Rx_N"/>
    <property type="match status" value="1"/>
</dbReference>
<dbReference type="SUPFAM" id="SSF52540">
    <property type="entry name" value="P-loop containing nucleoside triphosphate hydrolases"/>
    <property type="match status" value="1"/>
</dbReference>
<dbReference type="Proteomes" id="UP000027120">
    <property type="component" value="Unassembled WGS sequence"/>
</dbReference>
<dbReference type="eggNOG" id="KOG4658">
    <property type="taxonomic scope" value="Eukaryota"/>
</dbReference>
<evidence type="ECO:0000256" key="3">
    <source>
        <dbReference type="ARBA" id="ARBA00022821"/>
    </source>
</evidence>
<feature type="domain" description="Disease resistance N-terminal" evidence="6">
    <location>
        <begin position="5"/>
        <end position="91"/>
    </location>
</feature>
<protein>
    <recommendedName>
        <fullName evidence="9">NB-ARC domain-containing protein</fullName>
    </recommendedName>
</protein>
<dbReference type="PaxDb" id="2711-XP_006464203.1"/>
<dbReference type="Gene3D" id="3.40.50.300">
    <property type="entry name" value="P-loop containing nucleotide triphosphate hydrolases"/>
    <property type="match status" value="1"/>
</dbReference>
<keyword evidence="3" id="KW-0611">Plant defense</keyword>